<keyword evidence="2" id="KW-1185">Reference proteome</keyword>
<protein>
    <submittedName>
        <fullName evidence="1">Uncharacterized protein</fullName>
    </submittedName>
</protein>
<evidence type="ECO:0000313" key="2">
    <source>
        <dbReference type="Proteomes" id="UP000029462"/>
    </source>
</evidence>
<name>A0A090V367_PSEVU</name>
<proteinExistence type="predicted"/>
<reference evidence="1 2" key="1">
    <citation type="submission" date="2014-09" db="EMBL/GenBank/DDBJ databases">
        <title>Whole genome shotgun sequence of Escherichia vulneris NBRC 102420.</title>
        <authorList>
            <person name="Yoshida Y."/>
            <person name="Hosoyama A."/>
            <person name="Tsuchikane K."/>
            <person name="Ohji S."/>
            <person name="Ichikawa N."/>
            <person name="Kimura A."/>
            <person name="Yamazoe A."/>
            <person name="Ezaki T."/>
            <person name="Fujita N."/>
        </authorList>
    </citation>
    <scope>NUCLEOTIDE SEQUENCE [LARGE SCALE GENOMIC DNA]</scope>
    <source>
        <strain evidence="1 2">NBRC 102420</strain>
    </source>
</reference>
<gene>
    <name evidence="1" type="ORF">EV102420_08_01820</name>
</gene>
<dbReference type="AlphaFoldDB" id="A0A090V367"/>
<evidence type="ECO:0000313" key="1">
    <source>
        <dbReference type="EMBL" id="GAL57719.1"/>
    </source>
</evidence>
<organism evidence="1 2">
    <name type="scientific">Pseudescherichia vulneris NBRC 102420</name>
    <dbReference type="NCBI Taxonomy" id="1115515"/>
    <lineage>
        <taxon>Bacteria</taxon>
        <taxon>Pseudomonadati</taxon>
        <taxon>Pseudomonadota</taxon>
        <taxon>Gammaproteobacteria</taxon>
        <taxon>Enterobacterales</taxon>
        <taxon>Enterobacteriaceae</taxon>
        <taxon>Pseudescherichia</taxon>
    </lineage>
</organism>
<sequence>MVESPSLCRLKSSGQGRNVEVLFILHTALTGAEIDFGHNAGANPIGAYLNEEEIFFTRPIVSRCL</sequence>
<dbReference type="Proteomes" id="UP000029462">
    <property type="component" value="Unassembled WGS sequence"/>
</dbReference>
<dbReference type="EMBL" id="BBMZ01000008">
    <property type="protein sequence ID" value="GAL57719.1"/>
    <property type="molecule type" value="Genomic_DNA"/>
</dbReference>
<dbReference type="STRING" id="1115515.EV102420_08_01820"/>
<accession>A0A090V367</accession>
<comment type="caution">
    <text evidence="1">The sequence shown here is derived from an EMBL/GenBank/DDBJ whole genome shotgun (WGS) entry which is preliminary data.</text>
</comment>